<dbReference type="GO" id="GO:0016020">
    <property type="term" value="C:membrane"/>
    <property type="evidence" value="ECO:0007669"/>
    <property type="project" value="TreeGrafter"/>
</dbReference>
<evidence type="ECO:0000313" key="2">
    <source>
        <dbReference type="EMBL" id="CAA2990716.1"/>
    </source>
</evidence>
<dbReference type="PANTHER" id="PTHR21575:SF12">
    <property type="entry name" value="PROTEIN HID1"/>
    <property type="match status" value="1"/>
</dbReference>
<protein>
    <submittedName>
        <fullName evidence="2">Uncharacterized protein</fullName>
    </submittedName>
</protein>
<feature type="compositionally biased region" description="Polar residues" evidence="1">
    <location>
        <begin position="71"/>
        <end position="80"/>
    </location>
</feature>
<dbReference type="Proteomes" id="UP000594638">
    <property type="component" value="Unassembled WGS sequence"/>
</dbReference>
<dbReference type="OrthoDB" id="432953at2759"/>
<dbReference type="EMBL" id="CACTIH010004370">
    <property type="protein sequence ID" value="CAA2990716.1"/>
    <property type="molecule type" value="Genomic_DNA"/>
</dbReference>
<dbReference type="Pfam" id="PF12722">
    <property type="entry name" value="Hid1"/>
    <property type="match status" value="1"/>
</dbReference>
<dbReference type="GO" id="GO:0005797">
    <property type="term" value="C:Golgi medial cisterna"/>
    <property type="evidence" value="ECO:0007669"/>
    <property type="project" value="TreeGrafter"/>
</dbReference>
<comment type="caution">
    <text evidence="2">The sequence shown here is derived from an EMBL/GenBank/DDBJ whole genome shotgun (WGS) entry which is preliminary data.</text>
</comment>
<organism evidence="2 3">
    <name type="scientific">Olea europaea subsp. europaea</name>
    <dbReference type="NCBI Taxonomy" id="158383"/>
    <lineage>
        <taxon>Eukaryota</taxon>
        <taxon>Viridiplantae</taxon>
        <taxon>Streptophyta</taxon>
        <taxon>Embryophyta</taxon>
        <taxon>Tracheophyta</taxon>
        <taxon>Spermatophyta</taxon>
        <taxon>Magnoliopsida</taxon>
        <taxon>eudicotyledons</taxon>
        <taxon>Gunneridae</taxon>
        <taxon>Pentapetalae</taxon>
        <taxon>asterids</taxon>
        <taxon>lamiids</taxon>
        <taxon>Lamiales</taxon>
        <taxon>Oleaceae</taxon>
        <taxon>Oleeae</taxon>
        <taxon>Olea</taxon>
    </lineage>
</organism>
<proteinExistence type="predicted"/>
<feature type="compositionally biased region" description="Basic and acidic residues" evidence="1">
    <location>
        <begin position="99"/>
        <end position="115"/>
    </location>
</feature>
<dbReference type="AlphaFoldDB" id="A0A8S0SF15"/>
<dbReference type="InterPro" id="IPR026705">
    <property type="entry name" value="Hid-1/Ecm30"/>
</dbReference>
<dbReference type="PANTHER" id="PTHR21575">
    <property type="entry name" value="PROTEIN HID1"/>
    <property type="match status" value="1"/>
</dbReference>
<sequence length="281" mass="30703">MCLPTIFDRLLICLVENPHLIYAIIRSHRRFESLASFTLRCAVDVIRRVRSERKSTSIESSDSPSRPEFKSTPSSTSLASIGTLLGEEKFDGGTEEEDPVRMSEKARGKMRERSGSMDSIAGDSGPPGPYRSKSGFVPTEACECLHTKEHLPLDSVLIMLAELRPKVSSLCSVASASTNQAAMDFLKSVTLLDVLPHRETAFGPRRFVHSAMSLRWLLSLVWSLTYVSIPYLGGTRVALFNVQQSAQTDLLTAVRDGGTLLTRRLTSGNSSPGQRGGSAVV</sequence>
<evidence type="ECO:0000313" key="3">
    <source>
        <dbReference type="Proteomes" id="UP000594638"/>
    </source>
</evidence>
<dbReference type="Gramene" id="OE9A080435T1">
    <property type="protein sequence ID" value="OE9A080435C1"/>
    <property type="gene ID" value="OE9A080435"/>
</dbReference>
<reference evidence="2 3" key="1">
    <citation type="submission" date="2019-12" db="EMBL/GenBank/DDBJ databases">
        <authorList>
            <person name="Alioto T."/>
            <person name="Alioto T."/>
            <person name="Gomez Garrido J."/>
        </authorList>
    </citation>
    <scope>NUCLEOTIDE SEQUENCE [LARGE SCALE GENOMIC DNA]</scope>
</reference>
<evidence type="ECO:0000256" key="1">
    <source>
        <dbReference type="SAM" id="MobiDB-lite"/>
    </source>
</evidence>
<dbReference type="GO" id="GO:0000138">
    <property type="term" value="C:Golgi trans cisterna"/>
    <property type="evidence" value="ECO:0007669"/>
    <property type="project" value="TreeGrafter"/>
</dbReference>
<keyword evidence="3" id="KW-1185">Reference proteome</keyword>
<name>A0A8S0SF15_OLEEU</name>
<gene>
    <name evidence="2" type="ORF">OLEA9_A080435</name>
</gene>
<accession>A0A8S0SF15</accession>
<feature type="region of interest" description="Disordered" evidence="1">
    <location>
        <begin position="52"/>
        <end position="133"/>
    </location>
</feature>